<evidence type="ECO:0008006" key="5">
    <source>
        <dbReference type="Google" id="ProtNLM"/>
    </source>
</evidence>
<evidence type="ECO:0000313" key="4">
    <source>
        <dbReference type="Proteomes" id="UP001162162"/>
    </source>
</evidence>
<evidence type="ECO:0000313" key="3">
    <source>
        <dbReference type="EMBL" id="KAJ8939146.1"/>
    </source>
</evidence>
<name>A0AAV8XKP2_9CUCU</name>
<comment type="caution">
    <text evidence="3">The sequence shown here is derived from an EMBL/GenBank/DDBJ whole genome shotgun (WGS) entry which is preliminary data.</text>
</comment>
<proteinExistence type="predicted"/>
<protein>
    <recommendedName>
        <fullName evidence="5">Chibby</fullName>
    </recommendedName>
</protein>
<keyword evidence="4" id="KW-1185">Reference proteome</keyword>
<feature type="region of interest" description="Disordered" evidence="2">
    <location>
        <begin position="1"/>
        <end position="27"/>
    </location>
</feature>
<dbReference type="Pfam" id="PF14645">
    <property type="entry name" value="Chibby"/>
    <property type="match status" value="1"/>
</dbReference>
<dbReference type="InterPro" id="IPR028118">
    <property type="entry name" value="Chibby_fam"/>
</dbReference>
<reference evidence="3" key="1">
    <citation type="journal article" date="2023" name="Insect Mol. Biol.">
        <title>Genome sequencing provides insights into the evolution of gene families encoding plant cell wall-degrading enzymes in longhorned beetles.</title>
        <authorList>
            <person name="Shin N.R."/>
            <person name="Okamura Y."/>
            <person name="Kirsch R."/>
            <person name="Pauchet Y."/>
        </authorList>
    </citation>
    <scope>NUCLEOTIDE SEQUENCE</scope>
    <source>
        <strain evidence="3">AMC_N1</strain>
    </source>
</reference>
<accession>A0AAV8XKP2</accession>
<feature type="compositionally biased region" description="Basic and acidic residues" evidence="2">
    <location>
        <begin position="103"/>
        <end position="113"/>
    </location>
</feature>
<organism evidence="3 4">
    <name type="scientific">Aromia moschata</name>
    <dbReference type="NCBI Taxonomy" id="1265417"/>
    <lineage>
        <taxon>Eukaryota</taxon>
        <taxon>Metazoa</taxon>
        <taxon>Ecdysozoa</taxon>
        <taxon>Arthropoda</taxon>
        <taxon>Hexapoda</taxon>
        <taxon>Insecta</taxon>
        <taxon>Pterygota</taxon>
        <taxon>Neoptera</taxon>
        <taxon>Endopterygota</taxon>
        <taxon>Coleoptera</taxon>
        <taxon>Polyphaga</taxon>
        <taxon>Cucujiformia</taxon>
        <taxon>Chrysomeloidea</taxon>
        <taxon>Cerambycidae</taxon>
        <taxon>Cerambycinae</taxon>
        <taxon>Callichromatini</taxon>
        <taxon>Aromia</taxon>
    </lineage>
</organism>
<evidence type="ECO:0000256" key="1">
    <source>
        <dbReference type="SAM" id="Coils"/>
    </source>
</evidence>
<sequence length="122" mass="14040">MPFFGNKFSPKKAPSRKKNSGFGKETVGDLVTDQRNVHLQLNEQQFIFENGEWIPETGGTSAAYKSNKKLKKKLQDLEEENNLLQLKYEMVINMLTQATAENHANHKEMETIKKGRRNRSKS</sequence>
<keyword evidence="1" id="KW-0175">Coiled coil</keyword>
<dbReference type="Proteomes" id="UP001162162">
    <property type="component" value="Unassembled WGS sequence"/>
</dbReference>
<evidence type="ECO:0000256" key="2">
    <source>
        <dbReference type="SAM" id="MobiDB-lite"/>
    </source>
</evidence>
<dbReference type="AlphaFoldDB" id="A0AAV8XKP2"/>
<dbReference type="EMBL" id="JAPWTK010000506">
    <property type="protein sequence ID" value="KAJ8939146.1"/>
    <property type="molecule type" value="Genomic_DNA"/>
</dbReference>
<feature type="compositionally biased region" description="Basic residues" evidence="2">
    <location>
        <begin position="9"/>
        <end position="19"/>
    </location>
</feature>
<feature type="region of interest" description="Disordered" evidence="2">
    <location>
        <begin position="99"/>
        <end position="122"/>
    </location>
</feature>
<gene>
    <name evidence="3" type="ORF">NQ318_010901</name>
</gene>
<feature type="coiled-coil region" evidence="1">
    <location>
        <begin position="60"/>
        <end position="94"/>
    </location>
</feature>